<reference evidence="2" key="1">
    <citation type="submission" date="2022-11" db="EMBL/GenBank/DDBJ databases">
        <title>Dyadobacter pollutisoli sp. nov., isolated from plastic dumped soil.</title>
        <authorList>
            <person name="Kim J.M."/>
            <person name="Kim K.R."/>
            <person name="Lee J.K."/>
            <person name="Hao L."/>
            <person name="Jeon C.O."/>
        </authorList>
    </citation>
    <scope>NUCLEOTIDE SEQUENCE</scope>
    <source>
        <strain evidence="2">U1</strain>
    </source>
</reference>
<evidence type="ECO:0000313" key="3">
    <source>
        <dbReference type="Proteomes" id="UP001164653"/>
    </source>
</evidence>
<dbReference type="Proteomes" id="UP001164653">
    <property type="component" value="Chromosome"/>
</dbReference>
<gene>
    <name evidence="2" type="ORF">ON006_28535</name>
</gene>
<dbReference type="KEGG" id="dpf:ON006_28535"/>
<feature type="chain" id="PRO_5039702702" evidence="1">
    <location>
        <begin position="32"/>
        <end position="203"/>
    </location>
</feature>
<keyword evidence="3" id="KW-1185">Reference proteome</keyword>
<name>A0A9E8NC45_9BACT</name>
<feature type="signal peptide" evidence="1">
    <location>
        <begin position="1"/>
        <end position="31"/>
    </location>
</feature>
<keyword evidence="1" id="KW-0732">Signal</keyword>
<protein>
    <submittedName>
        <fullName evidence="2">Uncharacterized protein</fullName>
    </submittedName>
</protein>
<evidence type="ECO:0000256" key="1">
    <source>
        <dbReference type="SAM" id="SignalP"/>
    </source>
</evidence>
<evidence type="ECO:0000313" key="2">
    <source>
        <dbReference type="EMBL" id="WAC11667.1"/>
    </source>
</evidence>
<proteinExistence type="predicted"/>
<dbReference type="AlphaFoldDB" id="A0A9E8NC45"/>
<dbReference type="EMBL" id="CP112998">
    <property type="protein sequence ID" value="WAC11667.1"/>
    <property type="molecule type" value="Genomic_DNA"/>
</dbReference>
<accession>A0A9E8NC45</accession>
<organism evidence="2 3">
    <name type="scientific">Dyadobacter pollutisoli</name>
    <dbReference type="NCBI Taxonomy" id="2910158"/>
    <lineage>
        <taxon>Bacteria</taxon>
        <taxon>Pseudomonadati</taxon>
        <taxon>Bacteroidota</taxon>
        <taxon>Cytophagia</taxon>
        <taxon>Cytophagales</taxon>
        <taxon>Spirosomataceae</taxon>
        <taxon>Dyadobacter</taxon>
    </lineage>
</organism>
<sequence>MHHNIYPNSLNTSINKLFLVLLALAGTFVSACQNEEDRNKDEKFYFDLKSFVENQIVYLNDKKPIVSKTVGLDGKTVSNESKDIDWKKELELFVQADLNKPSYRQSYMVERKDSSTYEYRLKPNVDLPVTYLKIITDSSLHQPIYVKALFQSSNRIYKSEKTIELSCTRGDNIWELTSYSVNGYQQLIFMDRKTFDIKANIGL</sequence>
<dbReference type="RefSeq" id="WP_244821584.1">
    <property type="nucleotide sequence ID" value="NZ_CP112998.1"/>
</dbReference>